<feature type="domain" description="Glycosyltransferase subfamily 4-like N-terminal" evidence="3">
    <location>
        <begin position="118"/>
        <end position="190"/>
    </location>
</feature>
<dbReference type="AlphaFoldDB" id="A0A562J316"/>
<organism evidence="4 5">
    <name type="scientific">Azomonas agilis</name>
    <dbReference type="NCBI Taxonomy" id="116849"/>
    <lineage>
        <taxon>Bacteria</taxon>
        <taxon>Pseudomonadati</taxon>
        <taxon>Pseudomonadota</taxon>
        <taxon>Gammaproteobacteria</taxon>
        <taxon>Pseudomonadales</taxon>
        <taxon>Pseudomonadaceae</taxon>
        <taxon>Azomonas</taxon>
    </lineage>
</organism>
<evidence type="ECO:0000256" key="1">
    <source>
        <dbReference type="ARBA" id="ARBA00022679"/>
    </source>
</evidence>
<comment type="caution">
    <text evidence="4">The sequence shown here is derived from an EMBL/GenBank/DDBJ whole genome shotgun (WGS) entry which is preliminary data.</text>
</comment>
<keyword evidence="5" id="KW-1185">Reference proteome</keyword>
<dbReference type="InterPro" id="IPR001296">
    <property type="entry name" value="Glyco_trans_1"/>
</dbReference>
<reference evidence="4 5" key="1">
    <citation type="submission" date="2019-07" db="EMBL/GenBank/DDBJ databases">
        <title>Genomic Encyclopedia of Type Strains, Phase I: the one thousand microbial genomes (KMG-I) project.</title>
        <authorList>
            <person name="Kyrpides N."/>
        </authorList>
    </citation>
    <scope>NUCLEOTIDE SEQUENCE [LARGE SCALE GENOMIC DNA]</scope>
    <source>
        <strain evidence="4 5">DSM 375</strain>
    </source>
</reference>
<evidence type="ECO:0000313" key="5">
    <source>
        <dbReference type="Proteomes" id="UP000319627"/>
    </source>
</evidence>
<dbReference type="RefSeq" id="WP_144570176.1">
    <property type="nucleotide sequence ID" value="NZ_VLKG01000001.1"/>
</dbReference>
<protein>
    <submittedName>
        <fullName evidence="4">Alpha-1,3-rhamnosyl/mannosyltransferase</fullName>
    </submittedName>
</protein>
<sequence length="389" mass="43644">MNILLGTESLKPPLTGIGNYTQFLLKNIGQSDQVSSVKCFSGFEFLSGQTALEQCQTQSQRMIKGGTGFKKNLRELLRKTTLAYQVRAQIQNHYFGKGAEEHKGFVYHEPNFILKPYAGPCVATIHDLALVRYPEYHPAGIRWLAKQLPNTLARADALITPSEVIRQELIADYGVAPDRVHSIHLGVEPEFQPRTAQQTQSVLQNYALEHGRYVLFLASLEPRKGIDTLLDAWCLVPESIRCHWPLVLAGASGWNNQHLCQRIQAMQHTHGIRHIHFVPQADLPYLYAGAQLFVYPSIYEGFGLPVLEAMSSSVPVISTARTSMAEFARDSIALVESGQPEELGACIQLLLEDSEQRQHYALAGLARAQRFSWQHCAQQTIEVYRQLLP</sequence>
<dbReference type="Gene3D" id="3.40.50.2000">
    <property type="entry name" value="Glycogen Phosphorylase B"/>
    <property type="match status" value="2"/>
</dbReference>
<dbReference type="PANTHER" id="PTHR46401">
    <property type="entry name" value="GLYCOSYLTRANSFERASE WBBK-RELATED"/>
    <property type="match status" value="1"/>
</dbReference>
<feature type="domain" description="Glycosyl transferase family 1" evidence="2">
    <location>
        <begin position="210"/>
        <end position="360"/>
    </location>
</feature>
<dbReference type="PANTHER" id="PTHR46401:SF2">
    <property type="entry name" value="GLYCOSYLTRANSFERASE WBBK-RELATED"/>
    <property type="match status" value="1"/>
</dbReference>
<evidence type="ECO:0000259" key="2">
    <source>
        <dbReference type="Pfam" id="PF00534"/>
    </source>
</evidence>
<dbReference type="GO" id="GO:0009103">
    <property type="term" value="P:lipopolysaccharide biosynthetic process"/>
    <property type="evidence" value="ECO:0007669"/>
    <property type="project" value="TreeGrafter"/>
</dbReference>
<dbReference type="Pfam" id="PF00534">
    <property type="entry name" value="Glycos_transf_1"/>
    <property type="match status" value="1"/>
</dbReference>
<name>A0A562J316_9GAMM</name>
<evidence type="ECO:0000313" key="4">
    <source>
        <dbReference type="EMBL" id="TWH77513.1"/>
    </source>
</evidence>
<dbReference type="OrthoDB" id="9801609at2"/>
<keyword evidence="1 4" id="KW-0808">Transferase</keyword>
<dbReference type="SUPFAM" id="SSF53756">
    <property type="entry name" value="UDP-Glycosyltransferase/glycogen phosphorylase"/>
    <property type="match status" value="1"/>
</dbReference>
<proteinExistence type="predicted"/>
<dbReference type="InterPro" id="IPR028098">
    <property type="entry name" value="Glyco_trans_4-like_N"/>
</dbReference>
<dbReference type="Proteomes" id="UP000319627">
    <property type="component" value="Unassembled WGS sequence"/>
</dbReference>
<dbReference type="Pfam" id="PF13439">
    <property type="entry name" value="Glyco_transf_4"/>
    <property type="match status" value="1"/>
</dbReference>
<gene>
    <name evidence="4" type="ORF">LX59_00430</name>
</gene>
<dbReference type="EMBL" id="VLKG01000001">
    <property type="protein sequence ID" value="TWH77513.1"/>
    <property type="molecule type" value="Genomic_DNA"/>
</dbReference>
<accession>A0A562J316</accession>
<dbReference type="CDD" id="cd03809">
    <property type="entry name" value="GT4_MtfB-like"/>
    <property type="match status" value="1"/>
</dbReference>
<dbReference type="GO" id="GO:0016757">
    <property type="term" value="F:glycosyltransferase activity"/>
    <property type="evidence" value="ECO:0007669"/>
    <property type="project" value="UniProtKB-KW"/>
</dbReference>
<keyword evidence="4" id="KW-0328">Glycosyltransferase</keyword>
<evidence type="ECO:0000259" key="3">
    <source>
        <dbReference type="Pfam" id="PF13439"/>
    </source>
</evidence>